<dbReference type="NCBIfam" id="TIGR02873">
    <property type="entry name" value="spore_ylxY"/>
    <property type="match status" value="1"/>
</dbReference>
<dbReference type="OrthoDB" id="9812065at2"/>
<dbReference type="STRING" id="1464122.SAMN05421737_10347"/>
<dbReference type="InterPro" id="IPR050248">
    <property type="entry name" value="Polysacc_deacetylase_ArnD"/>
</dbReference>
<protein>
    <submittedName>
        <fullName evidence="2">Probable sporulation protein, polysaccharide deacetylase family</fullName>
    </submittedName>
</protein>
<name>A0A1G6H825_9BACI</name>
<evidence type="ECO:0000313" key="3">
    <source>
        <dbReference type="Proteomes" id="UP000242662"/>
    </source>
</evidence>
<sequence>MKKVWIHIGLCALVVVLAYGAVANPLSMQYIETLSTRTMKDELRLQIEEHAKKVNIPPQDARVDKVWKALPGYNGLEVDVNQSYDKMKELGHFSQSQLVFKETFPAVHLHDLPPAPTYRGVQEKPMVSLLINVSWGDEYIPDMLKTLQKYDTKATFFLDGSWVKKTPHLAQMIQEEGHEIGSHAYSHPHMNRLSAAKIDEELEKTTEVLQSVLNVTPKWFAPPSGEFNERVIERVAAHNMHTIMWSVDTIDWKKPDPNVMVERVVNQIEAGSMLLMHPTEATSKGLARIIEGIQKKNLQIGTVTELMDEKRIAHKVMTDNNGGTNRD</sequence>
<gene>
    <name evidence="2" type="ORF">SAMN05421737_10347</name>
</gene>
<dbReference type="EMBL" id="FMYM01000003">
    <property type="protein sequence ID" value="SDB90371.1"/>
    <property type="molecule type" value="Genomic_DNA"/>
</dbReference>
<dbReference type="CDD" id="cd10950">
    <property type="entry name" value="CE4_BsYlxY_like"/>
    <property type="match status" value="1"/>
</dbReference>
<reference evidence="3" key="1">
    <citation type="submission" date="2016-09" db="EMBL/GenBank/DDBJ databases">
        <authorList>
            <person name="Varghese N."/>
            <person name="Submissions S."/>
        </authorList>
    </citation>
    <scope>NUCLEOTIDE SEQUENCE [LARGE SCALE GENOMIC DNA]</scope>
    <source>
        <strain evidence="3">25nlg</strain>
    </source>
</reference>
<feature type="domain" description="NodB homology" evidence="1">
    <location>
        <begin position="125"/>
        <end position="301"/>
    </location>
</feature>
<dbReference type="AlphaFoldDB" id="A0A1G6H825"/>
<dbReference type="PROSITE" id="PS51677">
    <property type="entry name" value="NODB"/>
    <property type="match status" value="1"/>
</dbReference>
<dbReference type="GO" id="GO:0016020">
    <property type="term" value="C:membrane"/>
    <property type="evidence" value="ECO:0007669"/>
    <property type="project" value="TreeGrafter"/>
</dbReference>
<dbReference type="InterPro" id="IPR011330">
    <property type="entry name" value="Glyco_hydro/deAcase_b/a-brl"/>
</dbReference>
<dbReference type="PANTHER" id="PTHR10587:SF80">
    <property type="entry name" value="CHITOOLIGOSACCHARIDE DEACETYLASE"/>
    <property type="match status" value="1"/>
</dbReference>
<evidence type="ECO:0000259" key="1">
    <source>
        <dbReference type="PROSITE" id="PS51677"/>
    </source>
</evidence>
<dbReference type="GO" id="GO:0005975">
    <property type="term" value="P:carbohydrate metabolic process"/>
    <property type="evidence" value="ECO:0007669"/>
    <property type="project" value="InterPro"/>
</dbReference>
<accession>A0A1G6H825</accession>
<keyword evidence="3" id="KW-1185">Reference proteome</keyword>
<dbReference type="SUPFAM" id="SSF88713">
    <property type="entry name" value="Glycoside hydrolase/deacetylase"/>
    <property type="match status" value="1"/>
</dbReference>
<dbReference type="Pfam" id="PF01522">
    <property type="entry name" value="Polysacc_deac_1"/>
    <property type="match status" value="1"/>
</dbReference>
<proteinExistence type="predicted"/>
<organism evidence="2 3">
    <name type="scientific">Shouchella lonarensis</name>
    <dbReference type="NCBI Taxonomy" id="1464122"/>
    <lineage>
        <taxon>Bacteria</taxon>
        <taxon>Bacillati</taxon>
        <taxon>Bacillota</taxon>
        <taxon>Bacilli</taxon>
        <taxon>Bacillales</taxon>
        <taxon>Bacillaceae</taxon>
        <taxon>Shouchella</taxon>
    </lineage>
</organism>
<dbReference type="GO" id="GO:0016810">
    <property type="term" value="F:hydrolase activity, acting on carbon-nitrogen (but not peptide) bonds"/>
    <property type="evidence" value="ECO:0007669"/>
    <property type="project" value="InterPro"/>
</dbReference>
<dbReference type="Gene3D" id="3.20.20.370">
    <property type="entry name" value="Glycoside hydrolase/deacetylase"/>
    <property type="match status" value="1"/>
</dbReference>
<evidence type="ECO:0000313" key="2">
    <source>
        <dbReference type="EMBL" id="SDB90371.1"/>
    </source>
</evidence>
<dbReference type="InterPro" id="IPR014228">
    <property type="entry name" value="Spore_polysacc_deacetyl_YlxY"/>
</dbReference>
<dbReference type="Proteomes" id="UP000242662">
    <property type="component" value="Unassembled WGS sequence"/>
</dbReference>
<dbReference type="InterPro" id="IPR002509">
    <property type="entry name" value="NODB_dom"/>
</dbReference>
<dbReference type="RefSeq" id="WP_090774918.1">
    <property type="nucleotide sequence ID" value="NZ_FMYM01000003.1"/>
</dbReference>
<dbReference type="PANTHER" id="PTHR10587">
    <property type="entry name" value="GLYCOSYL TRANSFERASE-RELATED"/>
    <property type="match status" value="1"/>
</dbReference>